<evidence type="ECO:0000256" key="5">
    <source>
        <dbReference type="ARBA" id="ARBA00022982"/>
    </source>
</evidence>
<evidence type="ECO:0000256" key="8">
    <source>
        <dbReference type="ARBA" id="ARBA00023136"/>
    </source>
</evidence>
<comment type="similarity">
    <text evidence="2">Belongs to the DsbB family. BdbC subfamily.</text>
</comment>
<dbReference type="AlphaFoldDB" id="A0A6V7RSG7"/>
<feature type="transmembrane region" description="Helical" evidence="12">
    <location>
        <begin position="38"/>
        <end position="57"/>
    </location>
</feature>
<dbReference type="Proteomes" id="UP000589351">
    <property type="component" value="Unassembled WGS sequence"/>
</dbReference>
<evidence type="ECO:0000256" key="10">
    <source>
        <dbReference type="ARBA" id="ARBA00023186"/>
    </source>
</evidence>
<dbReference type="Pfam" id="PF02600">
    <property type="entry name" value="DsbB"/>
    <property type="match status" value="1"/>
</dbReference>
<comment type="caution">
    <text evidence="13">The sequence shown here is derived from an EMBL/GenBank/DDBJ whole genome shotgun (WGS) entry which is preliminary data.</text>
</comment>
<organism evidence="13 14">
    <name type="scientific">Jeotgalicoccus meleagridis</name>
    <dbReference type="NCBI Taxonomy" id="2759181"/>
    <lineage>
        <taxon>Bacteria</taxon>
        <taxon>Bacillati</taxon>
        <taxon>Bacillota</taxon>
        <taxon>Bacilli</taxon>
        <taxon>Bacillales</taxon>
        <taxon>Staphylococcaceae</taxon>
        <taxon>Jeotgalicoccus</taxon>
    </lineage>
</organism>
<evidence type="ECO:0000256" key="2">
    <source>
        <dbReference type="ARBA" id="ARBA00007602"/>
    </source>
</evidence>
<dbReference type="RefSeq" id="WP_185126592.1">
    <property type="nucleotide sequence ID" value="NZ_CAJEWD010000009.1"/>
</dbReference>
<dbReference type="PANTHER" id="PTHR43469">
    <property type="entry name" value="DISULFIDE FORMATION PROTEIN-RELATED"/>
    <property type="match status" value="1"/>
</dbReference>
<keyword evidence="6 12" id="KW-1133">Transmembrane helix</keyword>
<dbReference type="Gene3D" id="1.20.1550.10">
    <property type="entry name" value="DsbB-like"/>
    <property type="match status" value="1"/>
</dbReference>
<evidence type="ECO:0000256" key="4">
    <source>
        <dbReference type="ARBA" id="ARBA00022692"/>
    </source>
</evidence>
<dbReference type="InterPro" id="IPR023380">
    <property type="entry name" value="DsbB-like_sf"/>
</dbReference>
<sequence>MKNNKLFLQLIFLVSLIATLGSLYFSEIRLYEPCEMCWYQRILMYPIVLLSLIGVIKDDSNARLYVRIMSGIGLLVSTYHYGLQKIPALGESANACMGVSCTVQYINWGGFITIPLLALVAFVIIFILSFFIKKD</sequence>
<name>A0A6V7RSG7_9STAP</name>
<evidence type="ECO:0000256" key="1">
    <source>
        <dbReference type="ARBA" id="ARBA00004141"/>
    </source>
</evidence>
<evidence type="ECO:0000256" key="7">
    <source>
        <dbReference type="ARBA" id="ARBA00023002"/>
    </source>
</evidence>
<evidence type="ECO:0000313" key="14">
    <source>
        <dbReference type="Proteomes" id="UP000589351"/>
    </source>
</evidence>
<proteinExistence type="inferred from homology"/>
<accession>A0A6V7RSG7</accession>
<evidence type="ECO:0000256" key="12">
    <source>
        <dbReference type="SAM" id="Phobius"/>
    </source>
</evidence>
<protein>
    <submittedName>
        <fullName evidence="13">Disulfide bond formation protein C</fullName>
    </submittedName>
</protein>
<keyword evidence="10" id="KW-0143">Chaperone</keyword>
<dbReference type="GO" id="GO:0006457">
    <property type="term" value="P:protein folding"/>
    <property type="evidence" value="ECO:0007669"/>
    <property type="project" value="InterPro"/>
</dbReference>
<evidence type="ECO:0000256" key="3">
    <source>
        <dbReference type="ARBA" id="ARBA00022448"/>
    </source>
</evidence>
<dbReference type="InterPro" id="IPR003752">
    <property type="entry name" value="DiS_bond_form_DsbB/BdbC"/>
</dbReference>
<reference evidence="13 14" key="1">
    <citation type="submission" date="2020-07" db="EMBL/GenBank/DDBJ databases">
        <authorList>
            <person name="Criscuolo A."/>
        </authorList>
    </citation>
    <scope>NUCLEOTIDE SEQUENCE [LARGE SCALE GENOMIC DNA]</scope>
    <source>
        <strain evidence="13">CIP111649</strain>
    </source>
</reference>
<dbReference type="GO" id="GO:0016020">
    <property type="term" value="C:membrane"/>
    <property type="evidence" value="ECO:0007669"/>
    <property type="project" value="UniProtKB-SubCell"/>
</dbReference>
<dbReference type="EMBL" id="CAJEWD010000009">
    <property type="protein sequence ID" value="CAD2081256.1"/>
    <property type="molecule type" value="Genomic_DNA"/>
</dbReference>
<evidence type="ECO:0000256" key="6">
    <source>
        <dbReference type="ARBA" id="ARBA00022989"/>
    </source>
</evidence>
<keyword evidence="3" id="KW-0813">Transport</keyword>
<comment type="subcellular location">
    <subcellularLocation>
        <location evidence="1">Membrane</location>
        <topology evidence="1">Multi-pass membrane protein</topology>
    </subcellularLocation>
</comment>
<keyword evidence="4 12" id="KW-0812">Transmembrane</keyword>
<dbReference type="NCBIfam" id="NF002849">
    <property type="entry name" value="PRK03113.1"/>
    <property type="match status" value="1"/>
</dbReference>
<dbReference type="InterPro" id="IPR012187">
    <property type="entry name" value="Disulphide_bond_form_BdbC"/>
</dbReference>
<keyword evidence="5" id="KW-0249">Electron transport</keyword>
<keyword evidence="7" id="KW-0560">Oxidoreductase</keyword>
<gene>
    <name evidence="13" type="primary">bdbC</name>
    <name evidence="13" type="ORF">JEODO184_02085</name>
</gene>
<dbReference type="PIRSF" id="PIRSF036659">
    <property type="entry name" value="BdbC"/>
    <property type="match status" value="1"/>
</dbReference>
<evidence type="ECO:0000256" key="11">
    <source>
        <dbReference type="ARBA" id="ARBA00023284"/>
    </source>
</evidence>
<evidence type="ECO:0000313" key="13">
    <source>
        <dbReference type="EMBL" id="CAD2081256.1"/>
    </source>
</evidence>
<feature type="transmembrane region" description="Helical" evidence="12">
    <location>
        <begin position="108"/>
        <end position="132"/>
    </location>
</feature>
<dbReference type="PANTHER" id="PTHR43469:SF1">
    <property type="entry name" value="SPBETA PROPHAGE-DERIVED DISULFIDE BOND FORMATION PROTEIN B"/>
    <property type="match status" value="1"/>
</dbReference>
<feature type="transmembrane region" description="Helical" evidence="12">
    <location>
        <begin position="7"/>
        <end position="26"/>
    </location>
</feature>
<dbReference type="SUPFAM" id="SSF158442">
    <property type="entry name" value="DsbB-like"/>
    <property type="match status" value="1"/>
</dbReference>
<keyword evidence="11" id="KW-0676">Redox-active center</keyword>
<dbReference type="GO" id="GO:0015035">
    <property type="term" value="F:protein-disulfide reductase activity"/>
    <property type="evidence" value="ECO:0007669"/>
    <property type="project" value="InterPro"/>
</dbReference>
<evidence type="ECO:0000256" key="9">
    <source>
        <dbReference type="ARBA" id="ARBA00023157"/>
    </source>
</evidence>
<keyword evidence="8 12" id="KW-0472">Membrane</keyword>
<feature type="transmembrane region" description="Helical" evidence="12">
    <location>
        <begin position="64"/>
        <end position="82"/>
    </location>
</feature>
<keyword evidence="9" id="KW-1015">Disulfide bond</keyword>
<keyword evidence="14" id="KW-1185">Reference proteome</keyword>